<evidence type="ECO:0000256" key="27">
    <source>
        <dbReference type="ARBA" id="ARBA00052810"/>
    </source>
</evidence>
<dbReference type="Pfam" id="PF07992">
    <property type="entry name" value="Pyr_redox_2"/>
    <property type="match status" value="1"/>
</dbReference>
<evidence type="ECO:0000256" key="10">
    <source>
        <dbReference type="ARBA" id="ARBA00022692"/>
    </source>
</evidence>
<keyword evidence="13" id="KW-0274">FAD</keyword>
<keyword evidence="18" id="KW-0520">NAD</keyword>
<dbReference type="GO" id="GO:0106436">
    <property type="term" value="F:glutathione-dependent sulfide quinone oxidoreductase activity"/>
    <property type="evidence" value="ECO:0007669"/>
    <property type="project" value="UniProtKB-EC"/>
</dbReference>
<dbReference type="InterPro" id="IPR023753">
    <property type="entry name" value="FAD/NAD-binding_dom"/>
</dbReference>
<keyword evidence="34" id="KW-0175">Coiled coil</keyword>
<evidence type="ECO:0000256" key="7">
    <source>
        <dbReference type="ARBA" id="ARBA00012290"/>
    </source>
</evidence>
<keyword evidence="15" id="KW-0735">Signal-anchor</keyword>
<evidence type="ECO:0000256" key="29">
    <source>
        <dbReference type="ARBA" id="ARBA00059167"/>
    </source>
</evidence>
<keyword evidence="22" id="KW-0325">Glycoprotein</keyword>
<feature type="transmembrane region" description="Helical" evidence="35">
    <location>
        <begin position="7"/>
        <end position="29"/>
    </location>
</feature>
<evidence type="ECO:0000256" key="17">
    <source>
        <dbReference type="ARBA" id="ARBA00023002"/>
    </source>
</evidence>
<dbReference type="EC" id="1.8.5.8" evidence="31"/>
<dbReference type="GO" id="GO:0042732">
    <property type="term" value="P:D-xylose metabolic process"/>
    <property type="evidence" value="ECO:0007669"/>
    <property type="project" value="InterPro"/>
</dbReference>
<dbReference type="OrthoDB" id="331544at2759"/>
<evidence type="ECO:0000313" key="38">
    <source>
        <dbReference type="EMBL" id="KAF6204287.1"/>
    </source>
</evidence>
<dbReference type="InterPro" id="IPR036188">
    <property type="entry name" value="FAD/NAD-bd_sf"/>
</dbReference>
<comment type="catalytic activity">
    <reaction evidence="26">
        <text>ubiquinone-10 + hydrogen sulfide + sulfite + 2 H(+) = ubiquinol-10 + thiosulfate</text>
        <dbReference type="Rhea" id="RHEA:38359"/>
        <dbReference type="ChEBI" id="CHEBI:15378"/>
        <dbReference type="ChEBI" id="CHEBI:17359"/>
        <dbReference type="ChEBI" id="CHEBI:29919"/>
        <dbReference type="ChEBI" id="CHEBI:33542"/>
        <dbReference type="ChEBI" id="CHEBI:46245"/>
        <dbReference type="ChEBI" id="CHEBI:64183"/>
    </reaction>
    <physiologicalReaction direction="left-to-right" evidence="26">
        <dbReference type="Rhea" id="RHEA:38360"/>
    </physiologicalReaction>
</comment>
<dbReference type="InterPro" id="IPR044516">
    <property type="entry name" value="UXS-like"/>
</dbReference>
<evidence type="ECO:0000256" key="9">
    <source>
        <dbReference type="ARBA" id="ARBA00022630"/>
    </source>
</evidence>
<evidence type="ECO:0000256" key="21">
    <source>
        <dbReference type="ARBA" id="ARBA00023136"/>
    </source>
</evidence>
<evidence type="ECO:0000256" key="6">
    <source>
        <dbReference type="ARBA" id="ARBA00007505"/>
    </source>
</evidence>
<accession>A0A8S9X5M9</accession>
<evidence type="ECO:0000256" key="14">
    <source>
        <dbReference type="ARBA" id="ARBA00022946"/>
    </source>
</evidence>
<comment type="similarity">
    <text evidence="30">Belongs to the SQRD family.</text>
</comment>
<evidence type="ECO:0000256" key="2">
    <source>
        <dbReference type="ARBA" id="ARBA00001974"/>
    </source>
</evidence>
<dbReference type="GO" id="GO:0070403">
    <property type="term" value="F:NAD+ binding"/>
    <property type="evidence" value="ECO:0007669"/>
    <property type="project" value="InterPro"/>
</dbReference>
<dbReference type="AlphaFoldDB" id="A0A8S9X5M9"/>
<comment type="cofactor">
    <cofactor evidence="1">
        <name>NAD(+)</name>
        <dbReference type="ChEBI" id="CHEBI:57540"/>
    </cofactor>
</comment>
<evidence type="ECO:0000259" key="37">
    <source>
        <dbReference type="Pfam" id="PF16363"/>
    </source>
</evidence>
<evidence type="ECO:0000256" key="33">
    <source>
        <dbReference type="ARBA" id="ARBA00082958"/>
    </source>
</evidence>
<evidence type="ECO:0000256" key="31">
    <source>
        <dbReference type="ARBA" id="ARBA00066447"/>
    </source>
</evidence>
<dbReference type="EMBL" id="WIXP02000010">
    <property type="protein sequence ID" value="KAF6204287.1"/>
    <property type="molecule type" value="Genomic_DNA"/>
</dbReference>
<sequence>MANLRRLFVRTGPCILLFFTGLLVGRYILVVSVAHEWEARSSKDDPNLLYTGGSDAEERLLTDLAEAKERISALEKKLAYIEKQTPRRFPFVNNLNHKSKKRILVTGGAGFVGSHLVDKLMMSGHEVTVVDNFFTGSKRNVEQWVGHENFELIHQDIVTPLFVEVDEIYHLASPASPPHYMYNSVKTIKTNTIGTINMLGLAKRVGAKILIASTSEVYGDPEVHPQPETYWGHVNPIGPRACYDEGKRVAETLSYAYAKQDRVSVRVARIFNTYGPRMHVDDGRVVSNFILQALRNETLTVYGRGNQTRSFQYVSDLVEGLVTLMASNFTQPVNLGNPVEYTISEFASIIRAIVGNNNPIKSVDGIEDDPQRRKPDITRAKIHLKWTPKVPLREGLIRTIAHFRGVLEKSKLTLSLRRPHLGQLQSGRPISRFASIRIPSQRHGTPQTGRSVVELNLLVSNLLALNRMQLGRHDEDRAAQSYEMASSCVGPAAGRLAKLNLSPILRYHVRLISSANTDTKNHKCKLLVLGGGTGGCTVASKFIPKLGKNEVAIVEPADLHYYQPMFTMIGGGMKELKSASRPMSQVIPKDAVWIKENVANIDPKKNTVTTSSGRRIEYDYLVVSLGLELRYDKVPGLLEALEAPDSGVASNYSPKYVERTYRFLKDTKSGKAVFTFPVGAVKCAGAPLKACLISEDYFRRMGRREDVEIVYRTSLPVIFSAKHYANKLNKLCAERNIDVGFQQELVNVDYKAKEAVFKNLAKPTEMSSIKFSFLHVTPPMSPPHVLTTSPELIDAAGFLDVDKSTLQSKAFSNVYGIGDCTNLPTSKTAAAVAAQSGVLFNNLLNDMNGRTQKESYDGYTSCPLVTGYSSVILAEFDYSLEPLETFPMDQSKEHRSMFYMKKDAMPFLYWNGMLKGYWNGPGLMRKVFHLGMGR</sequence>
<evidence type="ECO:0000313" key="39">
    <source>
        <dbReference type="Proteomes" id="UP000466442"/>
    </source>
</evidence>
<dbReference type="InterPro" id="IPR036291">
    <property type="entry name" value="NAD(P)-bd_dom_sf"/>
</dbReference>
<evidence type="ECO:0000256" key="30">
    <source>
        <dbReference type="ARBA" id="ARBA00060891"/>
    </source>
</evidence>
<comment type="catalytic activity">
    <reaction evidence="27">
        <text>ubiquinone-10 + hydrogen sulfide + glutathione + H(+) = S-sulfanylglutathione + ubiquinol-10</text>
        <dbReference type="Rhea" id="RHEA:62608"/>
        <dbReference type="ChEBI" id="CHEBI:15378"/>
        <dbReference type="ChEBI" id="CHEBI:29919"/>
        <dbReference type="ChEBI" id="CHEBI:46245"/>
        <dbReference type="ChEBI" id="CHEBI:57925"/>
        <dbReference type="ChEBI" id="CHEBI:58905"/>
        <dbReference type="ChEBI" id="CHEBI:64183"/>
    </reaction>
    <physiologicalReaction direction="left-to-right" evidence="27">
        <dbReference type="Rhea" id="RHEA:62609"/>
    </physiologicalReaction>
</comment>
<comment type="similarity">
    <text evidence="6">Belongs to the NAD(P)-dependent epimerase/dehydratase family. UDP-glucuronic acid decarboxylase subfamily.</text>
</comment>
<evidence type="ECO:0000256" key="22">
    <source>
        <dbReference type="ARBA" id="ARBA00023180"/>
    </source>
</evidence>
<dbReference type="GO" id="GO:0006790">
    <property type="term" value="P:sulfur compound metabolic process"/>
    <property type="evidence" value="ECO:0007669"/>
    <property type="project" value="UniProtKB-ARBA"/>
</dbReference>
<evidence type="ECO:0000256" key="12">
    <source>
        <dbReference type="ARBA" id="ARBA00022793"/>
    </source>
</evidence>
<evidence type="ECO:0000256" key="13">
    <source>
        <dbReference type="ARBA" id="ARBA00022827"/>
    </source>
</evidence>
<keyword evidence="17" id="KW-0560">Oxidoreductase</keyword>
<dbReference type="GO" id="GO:0048038">
    <property type="term" value="F:quinone binding"/>
    <property type="evidence" value="ECO:0007669"/>
    <property type="project" value="UniProtKB-KW"/>
</dbReference>
<name>A0A8S9X5M9_APOLU</name>
<keyword evidence="14" id="KW-0809">Transit peptide</keyword>
<organism evidence="38 39">
    <name type="scientific">Apolygus lucorum</name>
    <name type="common">Small green plant bug</name>
    <name type="synonym">Lygocoris lucorum</name>
    <dbReference type="NCBI Taxonomy" id="248454"/>
    <lineage>
        <taxon>Eukaryota</taxon>
        <taxon>Metazoa</taxon>
        <taxon>Ecdysozoa</taxon>
        <taxon>Arthropoda</taxon>
        <taxon>Hexapoda</taxon>
        <taxon>Insecta</taxon>
        <taxon>Pterygota</taxon>
        <taxon>Neoptera</taxon>
        <taxon>Paraneoptera</taxon>
        <taxon>Hemiptera</taxon>
        <taxon>Heteroptera</taxon>
        <taxon>Panheteroptera</taxon>
        <taxon>Cimicomorpha</taxon>
        <taxon>Miridae</taxon>
        <taxon>Mirini</taxon>
        <taxon>Apolygus</taxon>
    </lineage>
</organism>
<evidence type="ECO:0000256" key="16">
    <source>
        <dbReference type="ARBA" id="ARBA00022989"/>
    </source>
</evidence>
<evidence type="ECO:0000256" key="34">
    <source>
        <dbReference type="SAM" id="Coils"/>
    </source>
</evidence>
<feature type="domain" description="NAD(P)-binding" evidence="37">
    <location>
        <begin position="104"/>
        <end position="396"/>
    </location>
</feature>
<comment type="catalytic activity">
    <reaction evidence="28">
        <text>a quinone + hydrogen sulfide + glutathione + H(+) = S-sulfanylglutathione + a quinol</text>
        <dbReference type="Rhea" id="RHEA:55156"/>
        <dbReference type="ChEBI" id="CHEBI:15378"/>
        <dbReference type="ChEBI" id="CHEBI:24646"/>
        <dbReference type="ChEBI" id="CHEBI:29919"/>
        <dbReference type="ChEBI" id="CHEBI:57925"/>
        <dbReference type="ChEBI" id="CHEBI:58905"/>
        <dbReference type="ChEBI" id="CHEBI:132124"/>
        <dbReference type="EC" id="1.8.5.8"/>
    </reaction>
    <physiologicalReaction direction="left-to-right" evidence="28">
        <dbReference type="Rhea" id="RHEA:55157"/>
    </physiologicalReaction>
</comment>
<keyword evidence="21 35" id="KW-0472">Membrane</keyword>
<keyword evidence="9" id="KW-0285">Flavoprotein</keyword>
<reference evidence="38" key="1">
    <citation type="journal article" date="2021" name="Mol. Ecol. Resour.">
        <title>Apolygus lucorum genome provides insights into omnivorousness and mesophyll feeding.</title>
        <authorList>
            <person name="Liu Y."/>
            <person name="Liu H."/>
            <person name="Wang H."/>
            <person name="Huang T."/>
            <person name="Liu B."/>
            <person name="Yang B."/>
            <person name="Yin L."/>
            <person name="Li B."/>
            <person name="Zhang Y."/>
            <person name="Zhang S."/>
            <person name="Jiang F."/>
            <person name="Zhang X."/>
            <person name="Ren Y."/>
            <person name="Wang B."/>
            <person name="Wang S."/>
            <person name="Lu Y."/>
            <person name="Wu K."/>
            <person name="Fan W."/>
            <person name="Wang G."/>
        </authorList>
    </citation>
    <scope>NUCLEOTIDE SEQUENCE</scope>
    <source>
        <strain evidence="38">12Hb</strain>
    </source>
</reference>
<evidence type="ECO:0000256" key="28">
    <source>
        <dbReference type="ARBA" id="ARBA00052986"/>
    </source>
</evidence>
<dbReference type="CDD" id="cd05230">
    <property type="entry name" value="UGD_SDR_e"/>
    <property type="match status" value="1"/>
</dbReference>
<evidence type="ECO:0000256" key="35">
    <source>
        <dbReference type="SAM" id="Phobius"/>
    </source>
</evidence>
<dbReference type="InterPro" id="IPR016040">
    <property type="entry name" value="NAD(P)-bd_dom"/>
</dbReference>
<comment type="subcellular location">
    <subcellularLocation>
        <location evidence="4">Golgi apparatus</location>
        <location evidence="4">Golgi stack membrane</location>
        <topology evidence="4">Single-pass type II membrane protein</topology>
    </subcellularLocation>
    <subcellularLocation>
        <location evidence="3">Mitochondrion</location>
    </subcellularLocation>
</comment>
<evidence type="ECO:0000256" key="23">
    <source>
        <dbReference type="ARBA" id="ARBA00023239"/>
    </source>
</evidence>
<evidence type="ECO:0000256" key="15">
    <source>
        <dbReference type="ARBA" id="ARBA00022968"/>
    </source>
</evidence>
<proteinExistence type="inferred from homology"/>
<protein>
    <recommendedName>
        <fullName evidence="32">Sulfide:quinone oxidoreductase, mitochondrial</fullName>
        <ecNumber evidence="31">1.8.5.8</ecNumber>
        <ecNumber evidence="7">4.1.1.35</ecNumber>
    </recommendedName>
    <alternativeName>
        <fullName evidence="33">Sulfide quinone oxidoreductase</fullName>
    </alternativeName>
    <alternativeName>
        <fullName evidence="24">UDP-glucuronate decarboxylase 1</fullName>
    </alternativeName>
    <alternativeName>
        <fullName evidence="8">UDP-glucuronic acid decarboxylase 1</fullName>
    </alternativeName>
</protein>
<dbReference type="FunFam" id="3.50.50.60:FF:000034">
    <property type="entry name" value="sulfide:quinone oxidoreductase, mitochondrial"/>
    <property type="match status" value="1"/>
</dbReference>
<dbReference type="Proteomes" id="UP000466442">
    <property type="component" value="Unassembled WGS sequence"/>
</dbReference>
<evidence type="ECO:0000256" key="19">
    <source>
        <dbReference type="ARBA" id="ARBA00023034"/>
    </source>
</evidence>
<dbReference type="SUPFAM" id="SSF51905">
    <property type="entry name" value="FAD/NAD(P)-binding domain"/>
    <property type="match status" value="2"/>
</dbReference>
<evidence type="ECO:0000256" key="25">
    <source>
        <dbReference type="ARBA" id="ARBA00049410"/>
    </source>
</evidence>
<dbReference type="SUPFAM" id="SSF51735">
    <property type="entry name" value="NAD(P)-binding Rossmann-fold domains"/>
    <property type="match status" value="1"/>
</dbReference>
<evidence type="ECO:0000256" key="4">
    <source>
        <dbReference type="ARBA" id="ARBA00004447"/>
    </source>
</evidence>
<comment type="pathway">
    <text evidence="5">Nucleotide-sugar biosynthesis; UDP-alpha-D-xylose biosynthesis; UDP-alpha-D-xylose from UDP-alpha-D-glucuronate: step 1/1.</text>
</comment>
<dbReference type="GO" id="GO:0048040">
    <property type="term" value="F:UDP-glucuronate decarboxylase activity"/>
    <property type="evidence" value="ECO:0007669"/>
    <property type="project" value="UniProtKB-EC"/>
</dbReference>
<evidence type="ECO:0000256" key="1">
    <source>
        <dbReference type="ARBA" id="ARBA00001911"/>
    </source>
</evidence>
<dbReference type="EC" id="4.1.1.35" evidence="7"/>
<keyword evidence="11" id="KW-0874">Quinone</keyword>
<keyword evidence="12" id="KW-0210">Decarboxylase</keyword>
<evidence type="ECO:0000256" key="18">
    <source>
        <dbReference type="ARBA" id="ARBA00023027"/>
    </source>
</evidence>
<comment type="catalytic activity">
    <reaction evidence="25">
        <text>UDP-alpha-D-glucuronate + H(+) = UDP-alpha-D-xylose + CO2</text>
        <dbReference type="Rhea" id="RHEA:23916"/>
        <dbReference type="ChEBI" id="CHEBI:15378"/>
        <dbReference type="ChEBI" id="CHEBI:16526"/>
        <dbReference type="ChEBI" id="CHEBI:57632"/>
        <dbReference type="ChEBI" id="CHEBI:58052"/>
        <dbReference type="EC" id="4.1.1.35"/>
    </reaction>
    <physiologicalReaction direction="left-to-right" evidence="25">
        <dbReference type="Rhea" id="RHEA:23917"/>
    </physiologicalReaction>
</comment>
<dbReference type="GO" id="GO:0070224">
    <property type="term" value="F:sulfide:quinone oxidoreductase activity"/>
    <property type="evidence" value="ECO:0007669"/>
    <property type="project" value="UniProtKB-ARBA"/>
</dbReference>
<keyword evidence="39" id="KW-1185">Reference proteome</keyword>
<evidence type="ECO:0000256" key="8">
    <source>
        <dbReference type="ARBA" id="ARBA00018816"/>
    </source>
</evidence>
<dbReference type="Pfam" id="PF16363">
    <property type="entry name" value="GDP_Man_Dehyd"/>
    <property type="match status" value="1"/>
</dbReference>
<dbReference type="PANTHER" id="PTHR43078:SF6">
    <property type="entry name" value="UDP-GLUCURONIC ACID DECARBOXYLASE 1"/>
    <property type="match status" value="1"/>
</dbReference>
<dbReference type="GO" id="GO:0032580">
    <property type="term" value="C:Golgi cisterna membrane"/>
    <property type="evidence" value="ECO:0007669"/>
    <property type="project" value="UniProtKB-SubCell"/>
</dbReference>
<gene>
    <name evidence="38" type="ORF">GE061_002627</name>
</gene>
<comment type="function">
    <text evidence="29">Catalyzes the oxidation of hydrogen sulfide with the help of a quinone, such as ubiquinone-10, giving rise to thiosulfate and ultimately to sulfane (molecular sulfur) atoms. Requires an additional electron acceptor; can use sulfite, sulfide or cyanide (in vitro). It is believed the in vivo electron acceptor is glutathione.</text>
</comment>
<evidence type="ECO:0000256" key="11">
    <source>
        <dbReference type="ARBA" id="ARBA00022719"/>
    </source>
</evidence>
<evidence type="ECO:0000256" key="20">
    <source>
        <dbReference type="ARBA" id="ARBA00023128"/>
    </source>
</evidence>
<keyword evidence="16 35" id="KW-1133">Transmembrane helix</keyword>
<comment type="cofactor">
    <cofactor evidence="2">
        <name>FAD</name>
        <dbReference type="ChEBI" id="CHEBI:57692"/>
    </cofactor>
</comment>
<evidence type="ECO:0000256" key="24">
    <source>
        <dbReference type="ARBA" id="ARBA00031585"/>
    </source>
</evidence>
<keyword evidence="19" id="KW-0333">Golgi apparatus</keyword>
<evidence type="ECO:0000256" key="32">
    <source>
        <dbReference type="ARBA" id="ARBA00070160"/>
    </source>
</evidence>
<dbReference type="Gene3D" id="3.50.50.60">
    <property type="entry name" value="FAD/NAD(P)-binding domain"/>
    <property type="match status" value="2"/>
</dbReference>
<feature type="coiled-coil region" evidence="34">
    <location>
        <begin position="57"/>
        <end position="84"/>
    </location>
</feature>
<dbReference type="Gene3D" id="3.40.50.720">
    <property type="entry name" value="NAD(P)-binding Rossmann-like Domain"/>
    <property type="match status" value="2"/>
</dbReference>
<evidence type="ECO:0000256" key="3">
    <source>
        <dbReference type="ARBA" id="ARBA00004173"/>
    </source>
</evidence>
<evidence type="ECO:0000256" key="5">
    <source>
        <dbReference type="ARBA" id="ARBA00005100"/>
    </source>
</evidence>
<keyword evidence="10 35" id="KW-0812">Transmembrane</keyword>
<comment type="caution">
    <text evidence="38">The sequence shown here is derived from an EMBL/GenBank/DDBJ whole genome shotgun (WGS) entry which is preliminary data.</text>
</comment>
<dbReference type="FunFam" id="3.40.50.720:FF:000065">
    <property type="entry name" value="UDP-glucuronic acid decarboxylase 1"/>
    <property type="match status" value="1"/>
</dbReference>
<dbReference type="PANTHER" id="PTHR43078">
    <property type="entry name" value="UDP-GLUCURONIC ACID DECARBOXYLASE-RELATED"/>
    <property type="match status" value="1"/>
</dbReference>
<evidence type="ECO:0000256" key="26">
    <source>
        <dbReference type="ARBA" id="ARBA00051038"/>
    </source>
</evidence>
<dbReference type="GO" id="GO:0005739">
    <property type="term" value="C:mitochondrion"/>
    <property type="evidence" value="ECO:0007669"/>
    <property type="project" value="UniProtKB-SubCell"/>
</dbReference>
<evidence type="ECO:0000259" key="36">
    <source>
        <dbReference type="Pfam" id="PF07992"/>
    </source>
</evidence>
<keyword evidence="20" id="KW-0496">Mitochondrion</keyword>
<feature type="domain" description="FAD/NAD(P)-binding" evidence="36">
    <location>
        <begin position="525"/>
        <end position="830"/>
    </location>
</feature>
<keyword evidence="23" id="KW-0456">Lyase</keyword>